<organism evidence="9 10">
    <name type="scientific">Nesidiocoris tenuis</name>
    <dbReference type="NCBI Taxonomy" id="355587"/>
    <lineage>
        <taxon>Eukaryota</taxon>
        <taxon>Metazoa</taxon>
        <taxon>Ecdysozoa</taxon>
        <taxon>Arthropoda</taxon>
        <taxon>Hexapoda</taxon>
        <taxon>Insecta</taxon>
        <taxon>Pterygota</taxon>
        <taxon>Neoptera</taxon>
        <taxon>Paraneoptera</taxon>
        <taxon>Hemiptera</taxon>
        <taxon>Heteroptera</taxon>
        <taxon>Panheteroptera</taxon>
        <taxon>Cimicomorpha</taxon>
        <taxon>Miridae</taxon>
        <taxon>Dicyphina</taxon>
        <taxon>Nesidiocoris</taxon>
    </lineage>
</organism>
<dbReference type="Proteomes" id="UP001307889">
    <property type="component" value="Chromosome 8"/>
</dbReference>
<keyword evidence="5" id="KW-0687">Ribonucleoprotein</keyword>
<keyword evidence="10" id="KW-1185">Reference proteome</keyword>
<evidence type="ECO:0000256" key="6">
    <source>
        <dbReference type="ARBA" id="ARBA00024034"/>
    </source>
</evidence>
<dbReference type="InterPro" id="IPR055189">
    <property type="entry name" value="RM44_endonuclase"/>
</dbReference>
<reference evidence="9 10" key="1">
    <citation type="submission" date="2023-09" db="EMBL/GenBank/DDBJ databases">
        <title>Nesidiocoris tenuis whole genome shotgun sequence.</title>
        <authorList>
            <person name="Shibata T."/>
            <person name="Shimoda M."/>
            <person name="Kobayashi T."/>
            <person name="Uehara T."/>
        </authorList>
    </citation>
    <scope>NUCLEOTIDE SEQUENCE [LARGE SCALE GENOMIC DNA]</scope>
    <source>
        <strain evidence="9 10">Japan</strain>
    </source>
</reference>
<evidence type="ECO:0000256" key="3">
    <source>
        <dbReference type="ARBA" id="ARBA00022980"/>
    </source>
</evidence>
<evidence type="ECO:0000313" key="9">
    <source>
        <dbReference type="EMBL" id="BES97677.1"/>
    </source>
</evidence>
<dbReference type="PROSITE" id="PS50142">
    <property type="entry name" value="RNASE_3_2"/>
    <property type="match status" value="1"/>
</dbReference>
<proteinExistence type="inferred from homology"/>
<protein>
    <recommendedName>
        <fullName evidence="7">Large ribosomal subunit protein mL44</fullName>
    </recommendedName>
</protein>
<accession>A0ABN7AZT2</accession>
<evidence type="ECO:0000256" key="7">
    <source>
        <dbReference type="ARBA" id="ARBA00035187"/>
    </source>
</evidence>
<evidence type="ECO:0000256" key="2">
    <source>
        <dbReference type="ARBA" id="ARBA00022946"/>
    </source>
</evidence>
<keyword evidence="2" id="KW-0809">Transit peptide</keyword>
<dbReference type="Pfam" id="PF22892">
    <property type="entry name" value="DSRM_MRPL44"/>
    <property type="match status" value="1"/>
</dbReference>
<evidence type="ECO:0000256" key="5">
    <source>
        <dbReference type="ARBA" id="ARBA00023274"/>
    </source>
</evidence>
<evidence type="ECO:0000256" key="1">
    <source>
        <dbReference type="ARBA" id="ARBA00004173"/>
    </source>
</evidence>
<comment type="subcellular location">
    <subcellularLocation>
        <location evidence="1">Mitochondrion</location>
    </subcellularLocation>
</comment>
<comment type="similarity">
    <text evidence="6">Belongs to the ribonuclease III family. Mitochondrion-specific ribosomal protein mL44 subfamily.</text>
</comment>
<sequence>MQALRRSLLILRASSAASRLESRNFQKYVAPTYKAFLSKKKKMGRLADPHPRNTFAEWNYDAELYAFGQRLRENFEPEILKQALLDVSYLEKRKIEQEEVGIEPELNLEHNGEMANTGNRLMSLYVEQYLTTTIPKLPKKYIKNIRDHLISDDMHAHIGKQLGLSDLILCDEYPPTPEILVRAFRSVIQALAISSGADRACGLVRDLVVAQIAGQDLTLFCSPENPLKELEEHLKSTNQQPPEPRLISVIGQNFILSSYDVGVYSNKIMIGRGFGESAETAQNMACCDALWRAWDVTVRRKPISFKLELPPLEKFDVSVKTPSRPVVT</sequence>
<dbReference type="Gene3D" id="1.10.1520.10">
    <property type="entry name" value="Ribonuclease III domain"/>
    <property type="match status" value="1"/>
</dbReference>
<dbReference type="InterPro" id="IPR000999">
    <property type="entry name" value="RNase_III_dom"/>
</dbReference>
<feature type="domain" description="RNase III" evidence="8">
    <location>
        <begin position="67"/>
        <end position="196"/>
    </location>
</feature>
<dbReference type="InterPro" id="IPR036389">
    <property type="entry name" value="RNase_III_sf"/>
</dbReference>
<keyword evidence="4" id="KW-0496">Mitochondrion</keyword>
<gene>
    <name evidence="9" type="ORF">NTJ_10491</name>
</gene>
<dbReference type="SUPFAM" id="SSF69065">
    <property type="entry name" value="RNase III domain-like"/>
    <property type="match status" value="1"/>
</dbReference>
<dbReference type="EMBL" id="AP028916">
    <property type="protein sequence ID" value="BES97677.1"/>
    <property type="molecule type" value="Genomic_DNA"/>
</dbReference>
<dbReference type="InterPro" id="IPR044444">
    <property type="entry name" value="Ribosomal_mL44_DSRM_metazoa"/>
</dbReference>
<dbReference type="CDD" id="cd19874">
    <property type="entry name" value="DSRM_MRPL44"/>
    <property type="match status" value="1"/>
</dbReference>
<dbReference type="Gene3D" id="3.30.160.20">
    <property type="match status" value="1"/>
</dbReference>
<keyword evidence="3 9" id="KW-0689">Ribosomal protein</keyword>
<evidence type="ECO:0000313" key="10">
    <source>
        <dbReference type="Proteomes" id="UP001307889"/>
    </source>
</evidence>
<evidence type="ECO:0000259" key="8">
    <source>
        <dbReference type="PROSITE" id="PS50142"/>
    </source>
</evidence>
<name>A0ABN7AZT2_9HEMI</name>
<evidence type="ECO:0000256" key="4">
    <source>
        <dbReference type="ARBA" id="ARBA00023128"/>
    </source>
</evidence>
<dbReference type="GO" id="GO:0005840">
    <property type="term" value="C:ribosome"/>
    <property type="evidence" value="ECO:0007669"/>
    <property type="project" value="UniProtKB-KW"/>
</dbReference>
<dbReference type="Pfam" id="PF22935">
    <property type="entry name" value="RM44_endonuclase"/>
    <property type="match status" value="1"/>
</dbReference>